<dbReference type="GO" id="GO:0044545">
    <property type="term" value="C:NSL complex"/>
    <property type="evidence" value="ECO:0007669"/>
    <property type="project" value="TreeGrafter"/>
</dbReference>
<comment type="subunit">
    <text evidence="13">Component of the NSL complex at least composed of KAT8/MOF, KANSL1, KANSL2, KANSL3, MCRS1, PHF20, OGT1/OGT, WDR5 and HCFC1.</text>
</comment>
<dbReference type="InterPro" id="IPR025927">
    <property type="entry name" value="Znf_KANL2-like"/>
</dbReference>
<keyword evidence="9" id="KW-0539">Nucleus</keyword>
<evidence type="ECO:0000313" key="17">
    <source>
        <dbReference type="EMBL" id="KAJ8704609.1"/>
    </source>
</evidence>
<evidence type="ECO:0000256" key="9">
    <source>
        <dbReference type="ARBA" id="ARBA00023242"/>
    </source>
</evidence>
<feature type="region of interest" description="Disordered" evidence="14">
    <location>
        <begin position="563"/>
        <end position="627"/>
    </location>
</feature>
<evidence type="ECO:0000256" key="6">
    <source>
        <dbReference type="ARBA" id="ARBA00022843"/>
    </source>
</evidence>
<dbReference type="InterPro" id="IPR026316">
    <property type="entry name" value="NSL2"/>
</dbReference>
<evidence type="ECO:0000256" key="7">
    <source>
        <dbReference type="ARBA" id="ARBA00022853"/>
    </source>
</evidence>
<evidence type="ECO:0000259" key="16">
    <source>
        <dbReference type="Pfam" id="PF16012"/>
    </source>
</evidence>
<keyword evidence="7" id="KW-0156">Chromatin regulator</keyword>
<comment type="function">
    <text evidence="12">Non-catalytic component of the NSL histone acetyltransferase complex, a multiprotein complex that mediates histone H4 acetylation at 'Lys-5'- and 'Lys-8' (H4K5ac and H4K8ac) at transcription start sites and promotes transcription initiation. Required for NSL complex stability and for transcription of intraciliary transport genes in both ciliated and non-ciliated cells by regulating histone H4 acetylation at 'Lys-5'- and 'Lys-12' (H4K5ac and H4K12ac). This is necessary for cilium assembly in ciliated cells and for organization of the microtubule cytoskeleton in non-ciliated cells. Required within the NSL complex to maintain nuclear architecture stability by promoting KAT8-mediated acetylation of lamin LMNA.</text>
</comment>
<evidence type="ECO:0000256" key="14">
    <source>
        <dbReference type="SAM" id="MobiDB-lite"/>
    </source>
</evidence>
<dbReference type="Pfam" id="PF13891">
    <property type="entry name" value="zf-C3HC3H_KANSL2"/>
    <property type="match status" value="1"/>
</dbReference>
<comment type="caution">
    <text evidence="17">The sequence shown here is derived from an EMBL/GenBank/DDBJ whole genome shotgun (WGS) entry which is preliminary data.</text>
</comment>
<keyword evidence="5" id="KW-0597">Phosphoprotein</keyword>
<feature type="region of interest" description="Disordered" evidence="14">
    <location>
        <begin position="127"/>
        <end position="184"/>
    </location>
</feature>
<feature type="compositionally biased region" description="Basic and acidic residues" evidence="14">
    <location>
        <begin position="143"/>
        <end position="161"/>
    </location>
</feature>
<keyword evidence="18" id="KW-1185">Reference proteome</keyword>
<dbReference type="Proteomes" id="UP001231518">
    <property type="component" value="Chromosome 29"/>
</dbReference>
<dbReference type="InterPro" id="IPR031961">
    <property type="entry name" value="DUF4780"/>
</dbReference>
<evidence type="ECO:0000313" key="18">
    <source>
        <dbReference type="Proteomes" id="UP001231518"/>
    </source>
</evidence>
<dbReference type="PANTHER" id="PTHR13453:SF1">
    <property type="entry name" value="KAT8 REGULATORY NSL COMPLEX SUBUNIT 2"/>
    <property type="match status" value="1"/>
</dbReference>
<evidence type="ECO:0000256" key="5">
    <source>
        <dbReference type="ARBA" id="ARBA00022553"/>
    </source>
</evidence>
<reference evidence="17" key="1">
    <citation type="submission" date="2023-03" db="EMBL/GenBank/DDBJ databases">
        <title>Chromosome-level genomes of two armyworms, Mythimna separata and Mythimna loreyi, provide insights into the biosynthesis and reception of sex pheromones.</title>
        <authorList>
            <person name="Zhao H."/>
        </authorList>
    </citation>
    <scope>NUCLEOTIDE SEQUENCE</scope>
    <source>
        <strain evidence="17">BeijingLab</strain>
        <tissue evidence="17">Pupa</tissue>
    </source>
</reference>
<evidence type="ECO:0000256" key="3">
    <source>
        <dbReference type="ARBA" id="ARBA00015508"/>
    </source>
</evidence>
<keyword evidence="8" id="KW-0496">Mitochondrion</keyword>
<gene>
    <name evidence="17" type="ORF">PYW07_011797</name>
</gene>
<evidence type="ECO:0000256" key="2">
    <source>
        <dbReference type="ARBA" id="ARBA00004173"/>
    </source>
</evidence>
<name>A0AAD7Y746_MYTSE</name>
<evidence type="ECO:0000256" key="12">
    <source>
        <dbReference type="ARBA" id="ARBA00093359"/>
    </source>
</evidence>
<feature type="domain" description="DUF4780" evidence="16">
    <location>
        <begin position="191"/>
        <end position="315"/>
    </location>
</feature>
<evidence type="ECO:0000256" key="11">
    <source>
        <dbReference type="ARBA" id="ARBA00033378"/>
    </source>
</evidence>
<dbReference type="GO" id="GO:0005739">
    <property type="term" value="C:mitochondrion"/>
    <property type="evidence" value="ECO:0007669"/>
    <property type="project" value="UniProtKB-SubCell"/>
</dbReference>
<keyword evidence="6" id="KW-0832">Ubl conjugation</keyword>
<comment type="subcellular location">
    <subcellularLocation>
        <location evidence="2">Mitochondrion</location>
    </subcellularLocation>
    <subcellularLocation>
        <location evidence="1">Nucleus</location>
    </subcellularLocation>
</comment>
<evidence type="ECO:0000256" key="13">
    <source>
        <dbReference type="ARBA" id="ARBA00093543"/>
    </source>
</evidence>
<feature type="compositionally biased region" description="Acidic residues" evidence="14">
    <location>
        <begin position="605"/>
        <end position="614"/>
    </location>
</feature>
<evidence type="ECO:0000256" key="1">
    <source>
        <dbReference type="ARBA" id="ARBA00004123"/>
    </source>
</evidence>
<dbReference type="AlphaFoldDB" id="A0AAD7Y746"/>
<dbReference type="GO" id="GO:0005634">
    <property type="term" value="C:nucleus"/>
    <property type="evidence" value="ECO:0007669"/>
    <property type="project" value="UniProtKB-SubCell"/>
</dbReference>
<dbReference type="EMBL" id="JARGEI010000031">
    <property type="protein sequence ID" value="KAJ8704609.1"/>
    <property type="molecule type" value="Genomic_DNA"/>
</dbReference>
<accession>A0AAD7Y746</accession>
<organism evidence="17 18">
    <name type="scientific">Mythimna separata</name>
    <name type="common">Oriental armyworm</name>
    <name type="synonym">Pseudaletia separata</name>
    <dbReference type="NCBI Taxonomy" id="271217"/>
    <lineage>
        <taxon>Eukaryota</taxon>
        <taxon>Metazoa</taxon>
        <taxon>Ecdysozoa</taxon>
        <taxon>Arthropoda</taxon>
        <taxon>Hexapoda</taxon>
        <taxon>Insecta</taxon>
        <taxon>Pterygota</taxon>
        <taxon>Neoptera</taxon>
        <taxon>Endopterygota</taxon>
        <taxon>Lepidoptera</taxon>
        <taxon>Glossata</taxon>
        <taxon>Ditrysia</taxon>
        <taxon>Noctuoidea</taxon>
        <taxon>Noctuidae</taxon>
        <taxon>Noctuinae</taxon>
        <taxon>Hadenini</taxon>
        <taxon>Mythimna</taxon>
    </lineage>
</organism>
<protein>
    <recommendedName>
        <fullName evidence="3">KAT8 regulatory NSL complex subunit 2</fullName>
    </recommendedName>
    <alternativeName>
        <fullName evidence="11">NSL complex protein NSL2</fullName>
    </alternativeName>
    <alternativeName>
        <fullName evidence="10">Non-specific lethal 2 homolog</fullName>
    </alternativeName>
</protein>
<evidence type="ECO:0000259" key="15">
    <source>
        <dbReference type="Pfam" id="PF13891"/>
    </source>
</evidence>
<evidence type="ECO:0000256" key="10">
    <source>
        <dbReference type="ARBA" id="ARBA00032947"/>
    </source>
</evidence>
<evidence type="ECO:0000256" key="4">
    <source>
        <dbReference type="ARBA" id="ARBA00022499"/>
    </source>
</evidence>
<proteinExistence type="predicted"/>
<feature type="compositionally biased region" description="Acidic residues" evidence="14">
    <location>
        <begin position="584"/>
        <end position="597"/>
    </location>
</feature>
<dbReference type="GO" id="GO:0006325">
    <property type="term" value="P:chromatin organization"/>
    <property type="evidence" value="ECO:0007669"/>
    <property type="project" value="UniProtKB-KW"/>
</dbReference>
<dbReference type="PANTHER" id="PTHR13453">
    <property type="entry name" value="KAT8 REGULATORY NSL COMPLEX SUBUNIT 2"/>
    <property type="match status" value="1"/>
</dbReference>
<evidence type="ECO:0000256" key="8">
    <source>
        <dbReference type="ARBA" id="ARBA00023128"/>
    </source>
</evidence>
<feature type="domain" description="KANL2-like probable zinc-finger" evidence="15">
    <location>
        <begin position="495"/>
        <end position="556"/>
    </location>
</feature>
<keyword evidence="4" id="KW-1017">Isopeptide bond</keyword>
<dbReference type="Pfam" id="PF16012">
    <property type="entry name" value="DUF4780"/>
    <property type="match status" value="1"/>
</dbReference>
<sequence length="627" mass="69724">MPAPSESRDHRDPGLCFEHARAALYARQRSAAAPPPVTTTESLLNQLQHYVKPERPRTTSCASSVSVVSDPGEQEQLEPQAVDPFSQRRLSGAARKRLRRLKAGGMDPTEAYNLVTERLASARTPSTGLMADLSSGMRPVKRTRSEDKDHAIKKTRMDEKSGPIPLVPDEPSATQVGPPPETSVTFKDALTNIRVGILNKEPMSDEQLGLLYKDILRAILNAPMPKAPEFKFRFEGCTFKLGWLRVVIKSDYTLKWLEEKVGTLKPWPEAELSVINEKDLPKAKVVVLHFKTEDVINTPRDALNLLEKQNDLQTEQIDATAINNAYTTSLMECASCSDSDGESVTLGPDGDCRAGEHEDLSDTEDAPCEEIPLWRAGVYTAEEAVSVARTAMKYLQTAYIKQMSRLRVLLQTARLLYLRELKAEREQYCSINAQSRSGPLTVRERRQLRKLKAFASYHRKHGNDAVLARKMHHKRAKLNDPCPNRPIPSQGRCTFTEGGVRCPSHVLPAAKHCLKHILHDRHQVLFNACGDIRGVASCREPIAKLPLPSAACRYHTDPPVYTVFTPKKDGSDSESEPASSSDESQGEELAELGDLAEADERLDAQEVEVQEEMEVSLPPFAPDLTDE</sequence>